<dbReference type="SUPFAM" id="SSF75304">
    <property type="entry name" value="Amidase signature (AS) enzymes"/>
    <property type="match status" value="1"/>
</dbReference>
<dbReference type="Gene3D" id="3.90.1300.10">
    <property type="entry name" value="Amidase signature (AS) domain"/>
    <property type="match status" value="1"/>
</dbReference>
<dbReference type="Proteomes" id="UP000799428">
    <property type="component" value="Unassembled WGS sequence"/>
</dbReference>
<evidence type="ECO:0000313" key="1">
    <source>
        <dbReference type="EMBL" id="KAF2711939.1"/>
    </source>
</evidence>
<organism evidence="1 2">
    <name type="scientific">Pleomassaria siparia CBS 279.74</name>
    <dbReference type="NCBI Taxonomy" id="1314801"/>
    <lineage>
        <taxon>Eukaryota</taxon>
        <taxon>Fungi</taxon>
        <taxon>Dikarya</taxon>
        <taxon>Ascomycota</taxon>
        <taxon>Pezizomycotina</taxon>
        <taxon>Dothideomycetes</taxon>
        <taxon>Pleosporomycetidae</taxon>
        <taxon>Pleosporales</taxon>
        <taxon>Pleomassariaceae</taxon>
        <taxon>Pleomassaria</taxon>
    </lineage>
</organism>
<dbReference type="AlphaFoldDB" id="A0A6G1KGG5"/>
<keyword evidence="2" id="KW-1185">Reference proteome</keyword>
<protein>
    <recommendedName>
        <fullName evidence="3">Amidase signature enzyme</fullName>
    </recommendedName>
</protein>
<sequence length="163" mass="17653">MKTVIAHESTRVIPDYLKTLENCPQTVKEIVKYNEEHAEVELPEALLLSTINNSRTDAESEKAKSDPRAIALDNALETALKQYSIDAIIALMYSPITTIAACSSGPIRTVPLGPLNINGRLFGLGIIARPGEEATVLKVMSAFEATFPARSLPSLLNRGGSYL</sequence>
<evidence type="ECO:0008006" key="3">
    <source>
        <dbReference type="Google" id="ProtNLM"/>
    </source>
</evidence>
<gene>
    <name evidence="1" type="ORF">K504DRAFT_453711</name>
</gene>
<reference evidence="1" key="1">
    <citation type="journal article" date="2020" name="Stud. Mycol.">
        <title>101 Dothideomycetes genomes: a test case for predicting lifestyles and emergence of pathogens.</title>
        <authorList>
            <person name="Haridas S."/>
            <person name="Albert R."/>
            <person name="Binder M."/>
            <person name="Bloem J."/>
            <person name="Labutti K."/>
            <person name="Salamov A."/>
            <person name="Andreopoulos B."/>
            <person name="Baker S."/>
            <person name="Barry K."/>
            <person name="Bills G."/>
            <person name="Bluhm B."/>
            <person name="Cannon C."/>
            <person name="Castanera R."/>
            <person name="Culley D."/>
            <person name="Daum C."/>
            <person name="Ezra D."/>
            <person name="Gonzalez J."/>
            <person name="Henrissat B."/>
            <person name="Kuo A."/>
            <person name="Liang C."/>
            <person name="Lipzen A."/>
            <person name="Lutzoni F."/>
            <person name="Magnuson J."/>
            <person name="Mondo S."/>
            <person name="Nolan M."/>
            <person name="Ohm R."/>
            <person name="Pangilinan J."/>
            <person name="Park H.-J."/>
            <person name="Ramirez L."/>
            <person name="Alfaro M."/>
            <person name="Sun H."/>
            <person name="Tritt A."/>
            <person name="Yoshinaga Y."/>
            <person name="Zwiers L.-H."/>
            <person name="Turgeon B."/>
            <person name="Goodwin S."/>
            <person name="Spatafora J."/>
            <person name="Crous P."/>
            <person name="Grigoriev I."/>
        </authorList>
    </citation>
    <scope>NUCLEOTIDE SEQUENCE</scope>
    <source>
        <strain evidence="1">CBS 279.74</strain>
    </source>
</reference>
<accession>A0A6G1KGG5</accession>
<name>A0A6G1KGG5_9PLEO</name>
<dbReference type="InterPro" id="IPR036928">
    <property type="entry name" value="AS_sf"/>
</dbReference>
<proteinExistence type="predicted"/>
<dbReference type="OrthoDB" id="566138at2759"/>
<evidence type="ECO:0000313" key="2">
    <source>
        <dbReference type="Proteomes" id="UP000799428"/>
    </source>
</evidence>
<dbReference type="EMBL" id="MU005767">
    <property type="protein sequence ID" value="KAF2711939.1"/>
    <property type="molecule type" value="Genomic_DNA"/>
</dbReference>